<feature type="transmembrane region" description="Helical" evidence="9">
    <location>
        <begin position="221"/>
        <end position="242"/>
    </location>
</feature>
<keyword evidence="2 9" id="KW-0812">Transmembrane</keyword>
<dbReference type="PROSITE" id="PS50297">
    <property type="entry name" value="ANK_REP_REGION"/>
    <property type="match status" value="1"/>
</dbReference>
<organism evidence="11 12">
    <name type="scientific">Corymbia citriodora subsp. variegata</name>
    <dbReference type="NCBI Taxonomy" id="360336"/>
    <lineage>
        <taxon>Eukaryota</taxon>
        <taxon>Viridiplantae</taxon>
        <taxon>Streptophyta</taxon>
        <taxon>Embryophyta</taxon>
        <taxon>Tracheophyta</taxon>
        <taxon>Spermatophyta</taxon>
        <taxon>Magnoliopsida</taxon>
        <taxon>eudicotyledons</taxon>
        <taxon>Gunneridae</taxon>
        <taxon>Pentapetalae</taxon>
        <taxon>rosids</taxon>
        <taxon>malvids</taxon>
        <taxon>Myrtales</taxon>
        <taxon>Myrtaceae</taxon>
        <taxon>Myrtoideae</taxon>
        <taxon>Eucalypteae</taxon>
        <taxon>Corymbia</taxon>
    </lineage>
</organism>
<dbReference type="GO" id="GO:0005886">
    <property type="term" value="C:plasma membrane"/>
    <property type="evidence" value="ECO:0007669"/>
    <property type="project" value="TreeGrafter"/>
</dbReference>
<evidence type="ECO:0000256" key="3">
    <source>
        <dbReference type="ARBA" id="ARBA00022737"/>
    </source>
</evidence>
<feature type="region of interest" description="Disordered" evidence="8">
    <location>
        <begin position="402"/>
        <end position="434"/>
    </location>
</feature>
<proteinExistence type="predicted"/>
<evidence type="ECO:0000256" key="1">
    <source>
        <dbReference type="ARBA" id="ARBA00004141"/>
    </source>
</evidence>
<sequence length="434" mass="48195">MKLFAMTDSRGGNIFHLAAYLNVAWVFEFLRSETEHLAREWDMNGDLPIHTASKMGYVELIEKLKRVSPALNGRGQTILHVAAKYGRASVVKYILRDPELGWLLNAIDDAGDTALHLTAMHSQPAALIHLVRSEGIQLCSYNNKCLTAFDIARGIVIMGSTNRQQLAFLALACSMGGKVPVSRDLLLLRPEARDKEFASLVRSRKDKPNRNIIEDCINSRMVVATLVTTVTFAAGFTVPGGLNSSDTASKDDRGMATMLDKGMFQAFAICNTIAMFCSMIVVVDLIWMWLANVDIAVAALERTNLPLKIALPAMSIAFLTGVTLTAGKLPWLANTIFYLGLLFLLIISGVKLLEYPPYFIYFMFCYAPIRRLAFWFIQAYIYLWRVETYIYDDAEDNRRAKETFASPPANDAGKVKTDDSAKANCGDAPHPPSQ</sequence>
<dbReference type="Pfam" id="PF12796">
    <property type="entry name" value="Ank_2"/>
    <property type="match status" value="1"/>
</dbReference>
<dbReference type="InterPro" id="IPR036770">
    <property type="entry name" value="Ankyrin_rpt-contain_sf"/>
</dbReference>
<name>A0A8T0CRE2_CORYI</name>
<evidence type="ECO:0000256" key="8">
    <source>
        <dbReference type="SAM" id="MobiDB-lite"/>
    </source>
</evidence>
<keyword evidence="3" id="KW-0677">Repeat</keyword>
<evidence type="ECO:0000313" key="11">
    <source>
        <dbReference type="EMBL" id="KAF7850217.1"/>
    </source>
</evidence>
<feature type="transmembrane region" description="Helical" evidence="9">
    <location>
        <begin position="263"/>
        <end position="289"/>
    </location>
</feature>
<feature type="domain" description="PGG" evidence="10">
    <location>
        <begin position="213"/>
        <end position="324"/>
    </location>
</feature>
<keyword evidence="12" id="KW-1185">Reference proteome</keyword>
<evidence type="ECO:0000313" key="12">
    <source>
        <dbReference type="Proteomes" id="UP000806378"/>
    </source>
</evidence>
<keyword evidence="5 7" id="KW-0040">ANK repeat</keyword>
<evidence type="ECO:0000256" key="6">
    <source>
        <dbReference type="ARBA" id="ARBA00023136"/>
    </source>
</evidence>
<evidence type="ECO:0000256" key="2">
    <source>
        <dbReference type="ARBA" id="ARBA00022692"/>
    </source>
</evidence>
<dbReference type="PROSITE" id="PS50088">
    <property type="entry name" value="ANK_REPEAT"/>
    <property type="match status" value="1"/>
</dbReference>
<protein>
    <recommendedName>
        <fullName evidence="10">PGG domain-containing protein</fullName>
    </recommendedName>
</protein>
<dbReference type="AlphaFoldDB" id="A0A8T0CRE2"/>
<evidence type="ECO:0000256" key="9">
    <source>
        <dbReference type="SAM" id="Phobius"/>
    </source>
</evidence>
<reference evidence="11" key="1">
    <citation type="submission" date="2020-05" db="EMBL/GenBank/DDBJ databases">
        <title>WGS assembly of Corymbia citriodora subspecies variegata.</title>
        <authorList>
            <person name="Barry K."/>
            <person name="Hundley H."/>
            <person name="Shu S."/>
            <person name="Jenkins J."/>
            <person name="Grimwood J."/>
            <person name="Baten A."/>
        </authorList>
    </citation>
    <scope>NUCLEOTIDE SEQUENCE</scope>
    <source>
        <strain evidence="11">CV2-018</strain>
    </source>
</reference>
<keyword evidence="6 9" id="KW-0472">Membrane</keyword>
<dbReference type="EMBL" id="MU089633">
    <property type="protein sequence ID" value="KAF7850217.1"/>
    <property type="molecule type" value="Genomic_DNA"/>
</dbReference>
<dbReference type="InterPro" id="IPR002110">
    <property type="entry name" value="Ankyrin_rpt"/>
</dbReference>
<comment type="subcellular location">
    <subcellularLocation>
        <location evidence="1">Membrane</location>
        <topology evidence="1">Multi-pass membrane protein</topology>
    </subcellularLocation>
</comment>
<feature type="repeat" description="ANK" evidence="7">
    <location>
        <begin position="74"/>
        <end position="96"/>
    </location>
</feature>
<dbReference type="SMART" id="SM00248">
    <property type="entry name" value="ANK"/>
    <property type="match status" value="3"/>
</dbReference>
<evidence type="ECO:0000256" key="4">
    <source>
        <dbReference type="ARBA" id="ARBA00022989"/>
    </source>
</evidence>
<dbReference type="SUPFAM" id="SSF48403">
    <property type="entry name" value="Ankyrin repeat"/>
    <property type="match status" value="1"/>
</dbReference>
<feature type="transmembrane region" description="Helical" evidence="9">
    <location>
        <begin position="336"/>
        <end position="353"/>
    </location>
</feature>
<dbReference type="InterPro" id="IPR026961">
    <property type="entry name" value="PGG_dom"/>
</dbReference>
<dbReference type="PANTHER" id="PTHR24186">
    <property type="entry name" value="PROTEIN PHOSPHATASE 1 REGULATORY SUBUNIT"/>
    <property type="match status" value="1"/>
</dbReference>
<feature type="transmembrane region" description="Helical" evidence="9">
    <location>
        <begin position="309"/>
        <end position="329"/>
    </location>
</feature>
<accession>A0A8T0CRE2</accession>
<dbReference type="Gramene" id="rna-gnl|WGS:JABURB|Cocit.L5727.1">
    <property type="protein sequence ID" value="cds-KAF7850217.1"/>
    <property type="gene ID" value="gene-BT93_L5727"/>
</dbReference>
<evidence type="ECO:0000256" key="5">
    <source>
        <dbReference type="ARBA" id="ARBA00023043"/>
    </source>
</evidence>
<gene>
    <name evidence="11" type="ORF">BT93_L5727</name>
</gene>
<feature type="transmembrane region" description="Helical" evidence="9">
    <location>
        <begin position="359"/>
        <end position="383"/>
    </location>
</feature>
<dbReference type="Pfam" id="PF13962">
    <property type="entry name" value="PGG"/>
    <property type="match status" value="1"/>
</dbReference>
<dbReference type="OrthoDB" id="678826at2759"/>
<evidence type="ECO:0000256" key="7">
    <source>
        <dbReference type="PROSITE-ProRule" id="PRU00023"/>
    </source>
</evidence>
<evidence type="ECO:0000259" key="10">
    <source>
        <dbReference type="Pfam" id="PF13962"/>
    </source>
</evidence>
<keyword evidence="4 9" id="KW-1133">Transmembrane helix</keyword>
<dbReference type="Gene3D" id="1.25.40.20">
    <property type="entry name" value="Ankyrin repeat-containing domain"/>
    <property type="match status" value="1"/>
</dbReference>
<comment type="caution">
    <text evidence="11">The sequence shown here is derived from an EMBL/GenBank/DDBJ whole genome shotgun (WGS) entry which is preliminary data.</text>
</comment>
<dbReference type="PANTHER" id="PTHR24186:SF50">
    <property type="entry name" value="ANKYRIN REPEAT-CONTAINING PROTEIN ITN1-LIKE ISOFORM X1"/>
    <property type="match status" value="1"/>
</dbReference>
<dbReference type="Proteomes" id="UP000806378">
    <property type="component" value="Unassembled WGS sequence"/>
</dbReference>